<comment type="similarity">
    <text evidence="2 5">Belongs to the RRF family.</text>
</comment>
<dbReference type="GO" id="GO:0006415">
    <property type="term" value="P:translational termination"/>
    <property type="evidence" value="ECO:0007669"/>
    <property type="project" value="UniProtKB-UniRule"/>
</dbReference>
<evidence type="ECO:0000256" key="3">
    <source>
        <dbReference type="ARBA" id="ARBA00022490"/>
    </source>
</evidence>
<protein>
    <recommendedName>
        <fullName evidence="5">Ribosome-recycling factor</fullName>
        <shortName evidence="5">RRF</shortName>
    </recommendedName>
    <alternativeName>
        <fullName evidence="5">Ribosome-releasing factor</fullName>
    </alternativeName>
</protein>
<dbReference type="CDD" id="cd00520">
    <property type="entry name" value="RRF"/>
    <property type="match status" value="1"/>
</dbReference>
<dbReference type="AlphaFoldDB" id="A0A174ZIE5"/>
<dbReference type="FunFam" id="3.30.1360.40:FF:000001">
    <property type="entry name" value="Ribosome-recycling factor"/>
    <property type="match status" value="1"/>
</dbReference>
<dbReference type="Gene3D" id="1.10.132.20">
    <property type="entry name" value="Ribosome-recycling factor"/>
    <property type="match status" value="1"/>
</dbReference>
<dbReference type="InterPro" id="IPR036191">
    <property type="entry name" value="RRF_sf"/>
</dbReference>
<proteinExistence type="inferred from homology"/>
<dbReference type="Pfam" id="PF01765">
    <property type="entry name" value="RRF"/>
    <property type="match status" value="1"/>
</dbReference>
<evidence type="ECO:0000256" key="1">
    <source>
        <dbReference type="ARBA" id="ARBA00004496"/>
    </source>
</evidence>
<organism evidence="8 9">
    <name type="scientific">[Eubacterium] siraeum</name>
    <dbReference type="NCBI Taxonomy" id="39492"/>
    <lineage>
        <taxon>Bacteria</taxon>
        <taxon>Bacillati</taxon>
        <taxon>Bacillota</taxon>
        <taxon>Clostridia</taxon>
        <taxon>Eubacteriales</taxon>
        <taxon>Oscillospiraceae</taxon>
        <taxon>Oscillospiraceae incertae sedis</taxon>
    </lineage>
</organism>
<reference evidence="8 9" key="1">
    <citation type="submission" date="2015-09" db="EMBL/GenBank/DDBJ databases">
        <authorList>
            <consortium name="Pathogen Informatics"/>
        </authorList>
    </citation>
    <scope>NUCLEOTIDE SEQUENCE [LARGE SCALE GENOMIC DNA]</scope>
    <source>
        <strain evidence="8 9">2789STDY5834928</strain>
    </source>
</reference>
<gene>
    <name evidence="5 8" type="primary">frr</name>
    <name evidence="8" type="ORF">ERS852540_01143</name>
</gene>
<evidence type="ECO:0000256" key="4">
    <source>
        <dbReference type="ARBA" id="ARBA00022917"/>
    </source>
</evidence>
<evidence type="ECO:0000313" key="8">
    <source>
        <dbReference type="EMBL" id="CUQ85627.1"/>
    </source>
</evidence>
<sequence length="184" mass="20403">MKDVINTAKDKMGKCVAAVETEYASIRAGRANPAVLDKVTVDYYGVPTQINAMAAVAVSEARVLVITPWDASTLKSIEKAILASDIGITPTNDGKAIRITFPQLTEERRKELCKQVKKIAEEGKVAVRNVRRDAMEKFKAMKKNNEITEDDLKNCEKDVQKLTDKYCDEMDAACSAKEKEIMTV</sequence>
<dbReference type="STRING" id="39492.ERS852540_01143"/>
<dbReference type="FunFam" id="1.10.132.20:FF:000001">
    <property type="entry name" value="Ribosome-recycling factor"/>
    <property type="match status" value="1"/>
</dbReference>
<accession>A0A174ZIE5</accession>
<comment type="subcellular location">
    <subcellularLocation>
        <location evidence="1 5">Cytoplasm</location>
    </subcellularLocation>
</comment>
<dbReference type="GO" id="GO:0043023">
    <property type="term" value="F:ribosomal large subunit binding"/>
    <property type="evidence" value="ECO:0007669"/>
    <property type="project" value="TreeGrafter"/>
</dbReference>
<feature type="coiled-coil region" evidence="6">
    <location>
        <begin position="138"/>
        <end position="165"/>
    </location>
</feature>
<dbReference type="HAMAP" id="MF_00040">
    <property type="entry name" value="RRF"/>
    <property type="match status" value="1"/>
</dbReference>
<evidence type="ECO:0000259" key="7">
    <source>
        <dbReference type="Pfam" id="PF01765"/>
    </source>
</evidence>
<keyword evidence="4 5" id="KW-0648">Protein biosynthesis</keyword>
<evidence type="ECO:0000313" key="9">
    <source>
        <dbReference type="Proteomes" id="UP000095662"/>
    </source>
</evidence>
<dbReference type="SUPFAM" id="SSF55194">
    <property type="entry name" value="Ribosome recycling factor, RRF"/>
    <property type="match status" value="1"/>
</dbReference>
<comment type="function">
    <text evidence="5">Responsible for the release of ribosomes from messenger RNA at the termination of protein biosynthesis. May increase the efficiency of translation by recycling ribosomes from one round of translation to another.</text>
</comment>
<dbReference type="InterPro" id="IPR023584">
    <property type="entry name" value="Ribosome_recyc_fac_dom"/>
</dbReference>
<dbReference type="InterPro" id="IPR002661">
    <property type="entry name" value="Ribosome_recyc_fac"/>
</dbReference>
<name>A0A174ZIE5_9FIRM</name>
<dbReference type="PANTHER" id="PTHR20982:SF3">
    <property type="entry name" value="MITOCHONDRIAL RIBOSOME RECYCLING FACTOR PSEUDO 1"/>
    <property type="match status" value="1"/>
</dbReference>
<dbReference type="GO" id="GO:0005737">
    <property type="term" value="C:cytoplasm"/>
    <property type="evidence" value="ECO:0007669"/>
    <property type="project" value="UniProtKB-SubCell"/>
</dbReference>
<dbReference type="PANTHER" id="PTHR20982">
    <property type="entry name" value="RIBOSOME RECYCLING FACTOR"/>
    <property type="match status" value="1"/>
</dbReference>
<dbReference type="Proteomes" id="UP000095662">
    <property type="component" value="Unassembled WGS sequence"/>
</dbReference>
<evidence type="ECO:0000256" key="5">
    <source>
        <dbReference type="HAMAP-Rule" id="MF_00040"/>
    </source>
</evidence>
<evidence type="ECO:0000256" key="2">
    <source>
        <dbReference type="ARBA" id="ARBA00005912"/>
    </source>
</evidence>
<dbReference type="Gene3D" id="3.30.1360.40">
    <property type="match status" value="1"/>
</dbReference>
<keyword evidence="3 5" id="KW-0963">Cytoplasm</keyword>
<dbReference type="NCBIfam" id="TIGR00496">
    <property type="entry name" value="frr"/>
    <property type="match status" value="1"/>
</dbReference>
<dbReference type="OrthoDB" id="9804006at2"/>
<evidence type="ECO:0000256" key="6">
    <source>
        <dbReference type="SAM" id="Coils"/>
    </source>
</evidence>
<keyword evidence="6" id="KW-0175">Coiled coil</keyword>
<dbReference type="EMBL" id="CZBY01000007">
    <property type="protein sequence ID" value="CUQ85627.1"/>
    <property type="molecule type" value="Genomic_DNA"/>
</dbReference>
<feature type="domain" description="Ribosome recycling factor" evidence="7">
    <location>
        <begin position="20"/>
        <end position="182"/>
    </location>
</feature>